<dbReference type="InterPro" id="IPR051218">
    <property type="entry name" value="Sec_MonoDiacylglyc_Lipase"/>
</dbReference>
<feature type="transmembrane region" description="Helical" evidence="2">
    <location>
        <begin position="112"/>
        <end position="132"/>
    </location>
</feature>
<evidence type="ECO:0000256" key="2">
    <source>
        <dbReference type="SAM" id="Phobius"/>
    </source>
</evidence>
<dbReference type="Proteomes" id="UP000008141">
    <property type="component" value="Unassembled WGS sequence"/>
</dbReference>
<organism evidence="5">
    <name type="scientific">Chlorella variabilis</name>
    <name type="common">Green alga</name>
    <dbReference type="NCBI Taxonomy" id="554065"/>
    <lineage>
        <taxon>Eukaryota</taxon>
        <taxon>Viridiplantae</taxon>
        <taxon>Chlorophyta</taxon>
        <taxon>core chlorophytes</taxon>
        <taxon>Trebouxiophyceae</taxon>
        <taxon>Chlorellales</taxon>
        <taxon>Chlorellaceae</taxon>
        <taxon>Chlorella clade</taxon>
        <taxon>Chlorella</taxon>
    </lineage>
</organism>
<keyword evidence="2" id="KW-1133">Transmembrane helix</keyword>
<feature type="compositionally biased region" description="Low complexity" evidence="1">
    <location>
        <begin position="30"/>
        <end position="48"/>
    </location>
</feature>
<dbReference type="InParanoid" id="E1Z6D6"/>
<dbReference type="InterPro" id="IPR002921">
    <property type="entry name" value="Fungal_lipase-type"/>
</dbReference>
<dbReference type="OrthoDB" id="508196at2759"/>
<dbReference type="SUPFAM" id="SSF53474">
    <property type="entry name" value="alpha/beta-Hydrolases"/>
    <property type="match status" value="1"/>
</dbReference>
<dbReference type="EMBL" id="GL433837">
    <property type="protein sequence ID" value="EFN58913.1"/>
    <property type="molecule type" value="Genomic_DNA"/>
</dbReference>
<dbReference type="InterPro" id="IPR029058">
    <property type="entry name" value="AB_hydrolase_fold"/>
</dbReference>
<evidence type="ECO:0000259" key="3">
    <source>
        <dbReference type="Pfam" id="PF01764"/>
    </source>
</evidence>
<feature type="region of interest" description="Disordered" evidence="1">
    <location>
        <begin position="854"/>
        <end position="876"/>
    </location>
</feature>
<dbReference type="Pfam" id="PF01764">
    <property type="entry name" value="Lipase_3"/>
    <property type="match status" value="1"/>
</dbReference>
<keyword evidence="2" id="KW-0812">Transmembrane</keyword>
<keyword evidence="2" id="KW-0472">Membrane</keyword>
<evidence type="ECO:0000256" key="1">
    <source>
        <dbReference type="SAM" id="MobiDB-lite"/>
    </source>
</evidence>
<dbReference type="KEGG" id="cvr:CHLNCDRAFT_140860"/>
<feature type="transmembrane region" description="Helical" evidence="2">
    <location>
        <begin position="360"/>
        <end position="381"/>
    </location>
</feature>
<dbReference type="eggNOG" id="KOG4569">
    <property type="taxonomic scope" value="Eukaryota"/>
</dbReference>
<dbReference type="CDD" id="cd00519">
    <property type="entry name" value="Lipase_3"/>
    <property type="match status" value="1"/>
</dbReference>
<dbReference type="Gene3D" id="3.40.50.1820">
    <property type="entry name" value="alpha/beta hydrolase"/>
    <property type="match status" value="1"/>
</dbReference>
<feature type="transmembrane region" description="Helical" evidence="2">
    <location>
        <begin position="221"/>
        <end position="242"/>
    </location>
</feature>
<reference evidence="4 5" key="1">
    <citation type="journal article" date="2010" name="Plant Cell">
        <title>The Chlorella variabilis NC64A genome reveals adaptation to photosymbiosis, coevolution with viruses, and cryptic sex.</title>
        <authorList>
            <person name="Blanc G."/>
            <person name="Duncan G."/>
            <person name="Agarkova I."/>
            <person name="Borodovsky M."/>
            <person name="Gurnon J."/>
            <person name="Kuo A."/>
            <person name="Lindquist E."/>
            <person name="Lucas S."/>
            <person name="Pangilinan J."/>
            <person name="Polle J."/>
            <person name="Salamov A."/>
            <person name="Terry A."/>
            <person name="Yamada T."/>
            <person name="Dunigan D.D."/>
            <person name="Grigoriev I.V."/>
            <person name="Claverie J.M."/>
            <person name="Van Etten J.L."/>
        </authorList>
    </citation>
    <scope>NUCLEOTIDE SEQUENCE [LARGE SCALE GENOMIC DNA]</scope>
    <source>
        <strain evidence="4 5">NC64A</strain>
    </source>
</reference>
<evidence type="ECO:0000313" key="5">
    <source>
        <dbReference type="Proteomes" id="UP000008141"/>
    </source>
</evidence>
<dbReference type="GeneID" id="17357943"/>
<feature type="region of interest" description="Disordered" evidence="1">
    <location>
        <begin position="1"/>
        <end position="48"/>
    </location>
</feature>
<dbReference type="PANTHER" id="PTHR45856:SF24">
    <property type="entry name" value="FUNGAL LIPASE-LIKE DOMAIN-CONTAINING PROTEIN"/>
    <property type="match status" value="1"/>
</dbReference>
<feature type="transmembrane region" description="Helical" evidence="2">
    <location>
        <begin position="70"/>
        <end position="92"/>
    </location>
</feature>
<gene>
    <name evidence="4" type="ORF">CHLNCDRAFT_140860</name>
</gene>
<dbReference type="GO" id="GO:0006629">
    <property type="term" value="P:lipid metabolic process"/>
    <property type="evidence" value="ECO:0007669"/>
    <property type="project" value="InterPro"/>
</dbReference>
<feature type="transmembrane region" description="Helical" evidence="2">
    <location>
        <begin position="153"/>
        <end position="186"/>
    </location>
</feature>
<evidence type="ECO:0000313" key="4">
    <source>
        <dbReference type="EMBL" id="EFN58913.1"/>
    </source>
</evidence>
<dbReference type="AlphaFoldDB" id="E1Z6D6"/>
<feature type="transmembrane region" description="Helical" evidence="2">
    <location>
        <begin position="273"/>
        <end position="292"/>
    </location>
</feature>
<accession>E1Z6D6</accession>
<feature type="transmembrane region" description="Helical" evidence="2">
    <location>
        <begin position="327"/>
        <end position="348"/>
    </location>
</feature>
<feature type="compositionally biased region" description="Acidic residues" evidence="1">
    <location>
        <begin position="854"/>
        <end position="866"/>
    </location>
</feature>
<keyword evidence="5" id="KW-1185">Reference proteome</keyword>
<name>E1Z6D6_CHLVA</name>
<dbReference type="PANTHER" id="PTHR45856">
    <property type="entry name" value="ALPHA/BETA-HYDROLASES SUPERFAMILY PROTEIN"/>
    <property type="match status" value="1"/>
</dbReference>
<sequence length="876" mass="96321">MNGADLQQDGANGAPAPQPTAPDDGLEKTGAAPAAGSPQQGASFSSFSRSRPAPKVVLRMEVATKLQARILTWSVIALNIAFVGLAVALFAIHNQDSVLASEVRNMYWGRLVIAAVCLGALLFTAAWFFFAFRRSQKEGRVWSKRQHYFGWTAGGLMFLQTSYAAVVLATLITTWTCLSASILFLLARMKNMVLWRGPGALDMHPDYRLLVDRPFADQAKAYWLITSIWLVLEGATMAGMILKLNKIRRTTIRTITCDTDLMMMSCPATPTQIAATAISFVVIMVFGISWVITSRRALKDHEQLPFIHYRHAPWWSTHIYIRVQARVLTPVFTAVVMSLLFMSVIPTFDSNCVSSADAQVGNVATDMSMTVAAIVMAVMFMPKAQAFDSPLLQEFLQDFAWTEEGMPAAIEARNQRMRDSELATDQAASAPQASRRRRWPPQCHDEYFCFPAYPPFRRDSLLQTTEGFITNLLTFLPGAAMMGMAKMAGVQDMESAAKQLSEEPIFCMETACRLFYWTRLAYRKEDDLDYEFINVDAAKRLFNLDQHAMVWDDETDTHVVLGWSDSQVVLAFRGTASLQNAMTDIKAWKMVLPPHRRVRGSVVKVHAGFGNAWLNNNFNKKVLEKLQEIDQAQQGTEPLRFWITGHSLGGALAVLASDEVAKAFPDSKITCYTWGAPRASCLSVGNGAFTHEQEQAVPDTWAILNGGDPIPWIPKGGFKRGGKRVTVNAKGDLVLRPTYFETSVMQRGTNASHHKTGGYALSLAAIFKAQFVSSKAFPGGAEGVRRLAAALDLGSTLILKHMDIKSLEDPAVLPVSVEVVSKKNLNSSKSLMDECGGGCTSLWPFGKAAAAFEDGEGGGEIEEDGGATDPGQERQQ</sequence>
<proteinExistence type="predicted"/>
<dbReference type="RefSeq" id="XP_005851015.1">
    <property type="nucleotide sequence ID" value="XM_005850953.1"/>
</dbReference>
<feature type="domain" description="Fungal lipase-type" evidence="3">
    <location>
        <begin position="569"/>
        <end position="715"/>
    </location>
</feature>
<protein>
    <recommendedName>
        <fullName evidence="3">Fungal lipase-type domain-containing protein</fullName>
    </recommendedName>
</protein>